<feature type="transmembrane region" description="Helical" evidence="1">
    <location>
        <begin position="602"/>
        <end position="622"/>
    </location>
</feature>
<keyword evidence="1" id="KW-0812">Transmembrane</keyword>
<dbReference type="EMBL" id="JADQTO010000021">
    <property type="protein sequence ID" value="MBG0566575.1"/>
    <property type="molecule type" value="Genomic_DNA"/>
</dbReference>
<feature type="transmembrane region" description="Helical" evidence="1">
    <location>
        <begin position="570"/>
        <end position="590"/>
    </location>
</feature>
<feature type="transmembrane region" description="Helical" evidence="1">
    <location>
        <begin position="634"/>
        <end position="655"/>
    </location>
</feature>
<keyword evidence="1" id="KW-0472">Membrane</keyword>
<feature type="transmembrane region" description="Helical" evidence="1">
    <location>
        <begin position="538"/>
        <end position="558"/>
    </location>
</feature>
<dbReference type="Proteomes" id="UP000598146">
    <property type="component" value="Unassembled WGS sequence"/>
</dbReference>
<protein>
    <submittedName>
        <fullName evidence="2">Uncharacterized protein</fullName>
    </submittedName>
</protein>
<dbReference type="RefSeq" id="WP_196418344.1">
    <property type="nucleotide sequence ID" value="NZ_JADQTO010000021.1"/>
</dbReference>
<sequence length="697" mass="76302">MTVNLRRTPTVAERSADGPLDHLRTLIQALPVPTAPLTFPSREAALGLALMDLSFRLDHLPRLSEHLTLMDRGHMSRSISVDVDLAFISGRLRDTLMVPGEAAPGGGASLWVPVSRYSRRDLAPVVIRDSSGDVVPRLSHRDANRVTAAAFVMLLSMLINAHREVAAPTSPIHQLRHTHQRSRWLIEAAITELITVGSPVGQRLHTPLDHAVLPAPGARDGGRTGDSRSMRDLALSGLDVLFPAAGGDHLMVPFARLLQLATRQYMLVAQLGLDRPRRFLTWEAPLLPAQHRPAPLQTLAKNVLPLNREFVVEYETEIPRSVKAYHLTLEVRQEISVRRFLMSSNVDEEFVEVLAQDLESVARRAQRLGRHHKLLELEMQGIASRLAELGRRRLVDLASYEAYLARLPIPVGPESAPPPRRLTVDEVIAALSAGDCSLDVLSAFCAHYAADGLQHLARSGLAGPALLNIANGLRAAQVGRDVTTDNDPREHGAHAHWRRPSVDLSPQSTEPVRAVAYMALADEAPALIESITRMVSGLTLMVLGIGTLLSGGIAWLYSSEVSEGFAPEQADAVVAVLLLVPGLLLARLALPSTRSVLGQLHKFQRTLAAASVVVTTALAIAVGTVRSDVEMARLFQLALAVLIVILFCCLCEFYARRVHRSSSVPRSARVPRWLRDARRATRRTVEPDDFFDARDEV</sequence>
<evidence type="ECO:0000313" key="2">
    <source>
        <dbReference type="EMBL" id="MBG0566575.1"/>
    </source>
</evidence>
<comment type="caution">
    <text evidence="2">The sequence shown here is derived from an EMBL/GenBank/DDBJ whole genome shotgun (WGS) entry which is preliminary data.</text>
</comment>
<name>A0A931CKF7_9ACTN</name>
<evidence type="ECO:0000313" key="3">
    <source>
        <dbReference type="Proteomes" id="UP000598146"/>
    </source>
</evidence>
<keyword evidence="3" id="KW-1185">Reference proteome</keyword>
<dbReference type="AlphaFoldDB" id="A0A931CKF7"/>
<organism evidence="2 3">
    <name type="scientific">Actinoplanes aureus</name>
    <dbReference type="NCBI Taxonomy" id="2792083"/>
    <lineage>
        <taxon>Bacteria</taxon>
        <taxon>Bacillati</taxon>
        <taxon>Actinomycetota</taxon>
        <taxon>Actinomycetes</taxon>
        <taxon>Micromonosporales</taxon>
        <taxon>Micromonosporaceae</taxon>
        <taxon>Actinoplanes</taxon>
    </lineage>
</organism>
<proteinExistence type="predicted"/>
<keyword evidence="1" id="KW-1133">Transmembrane helix</keyword>
<accession>A0A931CKF7</accession>
<evidence type="ECO:0000256" key="1">
    <source>
        <dbReference type="SAM" id="Phobius"/>
    </source>
</evidence>
<reference evidence="2" key="1">
    <citation type="submission" date="2020-11" db="EMBL/GenBank/DDBJ databases">
        <title>Isolation and identification of active actinomycetes.</title>
        <authorList>
            <person name="Sun X."/>
        </authorList>
    </citation>
    <scope>NUCLEOTIDE SEQUENCE</scope>
    <source>
        <strain evidence="2">NEAU-A11</strain>
    </source>
</reference>
<gene>
    <name evidence="2" type="ORF">I4J89_34535</name>
</gene>